<dbReference type="InterPro" id="IPR029471">
    <property type="entry name" value="HNH_5"/>
</dbReference>
<feature type="domain" description="HNH endonuclease 5" evidence="1">
    <location>
        <begin position="3"/>
        <end position="52"/>
    </location>
</feature>
<evidence type="ECO:0000259" key="1">
    <source>
        <dbReference type="Pfam" id="PF14279"/>
    </source>
</evidence>
<keyword evidence="2" id="KW-0540">Nuclease</keyword>
<dbReference type="AlphaFoldDB" id="A0A8T3VFB8"/>
<name>A0A8T3VFB8_9EURY</name>
<sequence>MKCIICKNPKDEKDFNEEHVFPDSIGGEYKIHNVCKDCNSHLGKTIDSKFIKSGVIRAINHDLKIENKKGKVVPAFPNIVVDPNDNSIRLKPMWDNKGNLKDTEFETTIKGNTVKYDETKSLNTILSELDILYKKDKIPVLKGIEDKEEKYNKFLEIKEDFKQKYEKNEFTSSKEPIEQRLETFGEEIILESLKISYELTHEILGEEYFNDPLCEIFRDYLLKGKLDDDFESKIIFKGFYEPINNAFNFHHFILFNINNTLVSGVTLYNTFVSIFIVSKDAKRYNLKEDKYIIFNEPQDNNNSEMV</sequence>
<protein>
    <submittedName>
        <fullName evidence="2">HNH endonuclease</fullName>
    </submittedName>
</protein>
<dbReference type="Proteomes" id="UP000713479">
    <property type="component" value="Unassembled WGS sequence"/>
</dbReference>
<organism evidence="2 3">
    <name type="scientific">Methanobrevibacter millerae</name>
    <dbReference type="NCBI Taxonomy" id="230361"/>
    <lineage>
        <taxon>Archaea</taxon>
        <taxon>Methanobacteriati</taxon>
        <taxon>Methanobacteriota</taxon>
        <taxon>Methanomada group</taxon>
        <taxon>Methanobacteria</taxon>
        <taxon>Methanobacteriales</taxon>
        <taxon>Methanobacteriaceae</taxon>
        <taxon>Methanobrevibacter</taxon>
    </lineage>
</organism>
<dbReference type="EMBL" id="SUTF01000003">
    <property type="protein sequence ID" value="MBE6510174.1"/>
    <property type="molecule type" value="Genomic_DNA"/>
</dbReference>
<keyword evidence="2" id="KW-0378">Hydrolase</keyword>
<keyword evidence="2" id="KW-0255">Endonuclease</keyword>
<accession>A0A8T3VFB8</accession>
<comment type="caution">
    <text evidence="2">The sequence shown here is derived from an EMBL/GenBank/DDBJ whole genome shotgun (WGS) entry which is preliminary data.</text>
</comment>
<dbReference type="GO" id="GO:0004519">
    <property type="term" value="F:endonuclease activity"/>
    <property type="evidence" value="ECO:0007669"/>
    <property type="project" value="UniProtKB-KW"/>
</dbReference>
<proteinExistence type="predicted"/>
<dbReference type="Pfam" id="PF14279">
    <property type="entry name" value="HNH_5"/>
    <property type="match status" value="1"/>
</dbReference>
<reference evidence="2" key="1">
    <citation type="submission" date="2019-04" db="EMBL/GenBank/DDBJ databases">
        <title>Evolution of Biomass-Degrading Anaerobic Consortia Revealed by Metagenomics.</title>
        <authorList>
            <person name="Peng X."/>
        </authorList>
    </citation>
    <scope>NUCLEOTIDE SEQUENCE</scope>
    <source>
        <strain evidence="2">SIG13</strain>
    </source>
</reference>
<evidence type="ECO:0000313" key="2">
    <source>
        <dbReference type="EMBL" id="MBE6510174.1"/>
    </source>
</evidence>
<evidence type="ECO:0000313" key="3">
    <source>
        <dbReference type="Proteomes" id="UP000713479"/>
    </source>
</evidence>
<gene>
    <name evidence="2" type="ORF">E7Z74_02730</name>
</gene>